<evidence type="ECO:0000313" key="5">
    <source>
        <dbReference type="Proteomes" id="UP000831880"/>
    </source>
</evidence>
<evidence type="ECO:0000313" key="4">
    <source>
        <dbReference type="EMBL" id="UOQ91985.1"/>
    </source>
</evidence>
<keyword evidence="5" id="KW-1185">Reference proteome</keyword>
<dbReference type="Proteomes" id="UP000831880">
    <property type="component" value="Chromosome"/>
</dbReference>
<accession>A0ABY4GW87</accession>
<dbReference type="PANTHER" id="PTHR31157:SF1">
    <property type="entry name" value="SCP DOMAIN-CONTAINING PROTEIN"/>
    <property type="match status" value="1"/>
</dbReference>
<keyword evidence="2" id="KW-0732">Signal</keyword>
<evidence type="ECO:0000256" key="1">
    <source>
        <dbReference type="SAM" id="MobiDB-lite"/>
    </source>
</evidence>
<dbReference type="Gene3D" id="3.40.33.10">
    <property type="entry name" value="CAP"/>
    <property type="match status" value="1"/>
</dbReference>
<feature type="signal peptide" evidence="2">
    <location>
        <begin position="1"/>
        <end position="25"/>
    </location>
</feature>
<dbReference type="PANTHER" id="PTHR31157">
    <property type="entry name" value="SCP DOMAIN-CONTAINING PROTEIN"/>
    <property type="match status" value="1"/>
</dbReference>
<gene>
    <name evidence="4" type="ORF">MUO14_15935</name>
</gene>
<dbReference type="InterPro" id="IPR014258">
    <property type="entry name" value="CAP_domain_YkwD-like"/>
</dbReference>
<evidence type="ECO:0000259" key="3">
    <source>
        <dbReference type="Pfam" id="PF00188"/>
    </source>
</evidence>
<organism evidence="4 5">
    <name type="scientific">Halobacillus shinanisalinarum</name>
    <dbReference type="NCBI Taxonomy" id="2932258"/>
    <lineage>
        <taxon>Bacteria</taxon>
        <taxon>Bacillati</taxon>
        <taxon>Bacillota</taxon>
        <taxon>Bacilli</taxon>
        <taxon>Bacillales</taxon>
        <taxon>Bacillaceae</taxon>
        <taxon>Halobacillus</taxon>
    </lineage>
</organism>
<protein>
    <submittedName>
        <fullName evidence="4">CAP domain-containing protein</fullName>
    </submittedName>
</protein>
<feature type="compositionally biased region" description="Polar residues" evidence="1">
    <location>
        <begin position="128"/>
        <end position="144"/>
    </location>
</feature>
<feature type="compositionally biased region" description="Polar residues" evidence="1">
    <location>
        <begin position="61"/>
        <end position="75"/>
    </location>
</feature>
<dbReference type="Pfam" id="PF00188">
    <property type="entry name" value="CAP"/>
    <property type="match status" value="1"/>
</dbReference>
<dbReference type="InterPro" id="IPR014044">
    <property type="entry name" value="CAP_dom"/>
</dbReference>
<feature type="region of interest" description="Disordered" evidence="1">
    <location>
        <begin position="61"/>
        <end position="144"/>
    </location>
</feature>
<evidence type="ECO:0000256" key="2">
    <source>
        <dbReference type="SAM" id="SignalP"/>
    </source>
</evidence>
<dbReference type="InterPro" id="IPR035940">
    <property type="entry name" value="CAP_sf"/>
</dbReference>
<dbReference type="CDD" id="cd05379">
    <property type="entry name" value="CAP_bacterial"/>
    <property type="match status" value="1"/>
</dbReference>
<name>A0ABY4GW87_9BACI</name>
<feature type="chain" id="PRO_5046368050" evidence="2">
    <location>
        <begin position="26"/>
        <end position="269"/>
    </location>
</feature>
<sequence length="269" mass="29285">MKGMSFILSGAVAASLLFAPTNTEASTADQKDVNIDCVTGWHVENGEVQKGNVQSILKQIGMQQPAQGEQSSDQEAPQKAEAQPEKSNESAKADQQPEKSDAPAKAEQQPTESVEQPAQAEAPPKTEQPAQAQENKQQSAENSSVSAFAKKVVELTNAERAQEGLAPLELDVELSKVAKDKSLDMQQNDYFSHTSPTYGSPFDMMKQYGIDYKTAGENIAMGQTTPEQVVQGWMNSQGHRENIMNPSFTHIGVGYAEQGNYWTQMFIGK</sequence>
<dbReference type="SUPFAM" id="SSF55797">
    <property type="entry name" value="PR-1-like"/>
    <property type="match status" value="1"/>
</dbReference>
<feature type="domain" description="SCP" evidence="3">
    <location>
        <begin position="154"/>
        <end position="266"/>
    </location>
</feature>
<proteinExistence type="predicted"/>
<dbReference type="RefSeq" id="WP_244751596.1">
    <property type="nucleotide sequence ID" value="NZ_CP095074.1"/>
</dbReference>
<dbReference type="NCBIfam" id="TIGR02909">
    <property type="entry name" value="spore_YkwD"/>
    <property type="match status" value="1"/>
</dbReference>
<dbReference type="EMBL" id="CP095074">
    <property type="protein sequence ID" value="UOQ91985.1"/>
    <property type="molecule type" value="Genomic_DNA"/>
</dbReference>
<feature type="compositionally biased region" description="Basic and acidic residues" evidence="1">
    <location>
        <begin position="76"/>
        <end position="104"/>
    </location>
</feature>
<reference evidence="4 5" key="1">
    <citation type="submission" date="2022-04" db="EMBL/GenBank/DDBJ databases">
        <title>Halobacillus sp. isolated from saltern.</title>
        <authorList>
            <person name="Won M."/>
            <person name="Lee C.-M."/>
            <person name="Woen H.-Y."/>
            <person name="Kwon S.-W."/>
        </authorList>
    </citation>
    <scope>NUCLEOTIDE SEQUENCE [LARGE SCALE GENOMIC DNA]</scope>
    <source>
        <strain evidence="4 5">SSTM10-2</strain>
    </source>
</reference>